<dbReference type="InterPro" id="IPR027417">
    <property type="entry name" value="P-loop_NTPase"/>
</dbReference>
<dbReference type="AlphaFoldDB" id="A0A0F9NQV2"/>
<proteinExistence type="predicted"/>
<accession>A0A0F9NQV2</accession>
<gene>
    <name evidence="1" type="ORF">LCGC14_1230550</name>
</gene>
<organism evidence="1">
    <name type="scientific">marine sediment metagenome</name>
    <dbReference type="NCBI Taxonomy" id="412755"/>
    <lineage>
        <taxon>unclassified sequences</taxon>
        <taxon>metagenomes</taxon>
        <taxon>ecological metagenomes</taxon>
    </lineage>
</organism>
<reference evidence="1" key="1">
    <citation type="journal article" date="2015" name="Nature">
        <title>Complex archaea that bridge the gap between prokaryotes and eukaryotes.</title>
        <authorList>
            <person name="Spang A."/>
            <person name="Saw J.H."/>
            <person name="Jorgensen S.L."/>
            <person name="Zaremba-Niedzwiedzka K."/>
            <person name="Martijn J."/>
            <person name="Lind A.E."/>
            <person name="van Eijk R."/>
            <person name="Schleper C."/>
            <person name="Guy L."/>
            <person name="Ettema T.J."/>
        </authorList>
    </citation>
    <scope>NUCLEOTIDE SEQUENCE</scope>
</reference>
<comment type="caution">
    <text evidence="1">The sequence shown here is derived from an EMBL/GenBank/DDBJ whole genome shotgun (WGS) entry which is preliminary data.</text>
</comment>
<name>A0A0F9NQV2_9ZZZZ</name>
<evidence type="ECO:0008006" key="2">
    <source>
        <dbReference type="Google" id="ProtNLM"/>
    </source>
</evidence>
<dbReference type="EMBL" id="LAZR01006564">
    <property type="protein sequence ID" value="KKM91235.1"/>
    <property type="molecule type" value="Genomic_DNA"/>
</dbReference>
<dbReference type="Gene3D" id="3.40.50.300">
    <property type="entry name" value="P-loop containing nucleotide triphosphate hydrolases"/>
    <property type="match status" value="1"/>
</dbReference>
<sequence>MAPRLQGMGHLPFQRNTDYFNEVCKQLDCDPATMMTKEEVYEALQYIPLPTILEVHKSRATHRIVVGGNRAGKSEGAAWEIVPYLFWRTRGWVVSANYELAEIIVDKVMTILIERAGMRRVKRPDNLRPFEFCYSSRDHRLTLWTEARLEAKSSENPDSMHGASLDYAVIDEASLFPYALYDTRLVPRLVDSGGWMLSLGTFEFLQGEWFENYYDIGQAPNDWSITSWRHPTRDNYHHYVSTGGETPQYLAIIFRTNWRKIVNMNPGVDWPLQPNEDIFIFNIDLIWLEKEKKRLEELSPGVFSARYEAQKSPNRYLVFPSWSVKTYVDKKRASFDKLLPVYLAVDPGGTYAVAAIQLKRFDDLDSFENKLSKGQHICIIDTIYLQTTVTTKEVFDECSKREWWANVARDIDYWDNFQGTIDVNAKEQQKTWRTLGRESTTLGRLYLRGKKVGIQDGIKTFQHYFDTHTFWSHPNNKFLHLELARHHYPEAPIKRQDTEDPRRTDNPKDSWNHLLKAIWYFMVGKFGCYGKSKRSGVVTRKELRKMARERKAVLKVREGMYAV</sequence>
<evidence type="ECO:0000313" key="1">
    <source>
        <dbReference type="EMBL" id="KKM91235.1"/>
    </source>
</evidence>
<protein>
    <recommendedName>
        <fullName evidence="2">Phage terminase large subunit N-terminal domain-containing protein</fullName>
    </recommendedName>
</protein>